<evidence type="ECO:0000256" key="1">
    <source>
        <dbReference type="SAM" id="SignalP"/>
    </source>
</evidence>
<dbReference type="KEGG" id="spu:115922514"/>
<dbReference type="InParanoid" id="A0A7M7NJ06"/>
<dbReference type="Proteomes" id="UP000007110">
    <property type="component" value="Unassembled WGS sequence"/>
</dbReference>
<name>A0A7M7NJ06_STRPU</name>
<keyword evidence="1" id="KW-0732">Signal</keyword>
<feature type="signal peptide" evidence="1">
    <location>
        <begin position="1"/>
        <end position="20"/>
    </location>
</feature>
<accession>A0A7M7NJ06</accession>
<protein>
    <submittedName>
        <fullName evidence="2">Uncharacterized protein</fullName>
    </submittedName>
</protein>
<dbReference type="GeneID" id="115922514"/>
<dbReference type="RefSeq" id="XP_030837342.1">
    <property type="nucleotide sequence ID" value="XM_030981482.1"/>
</dbReference>
<organism evidence="2 3">
    <name type="scientific">Strongylocentrotus purpuratus</name>
    <name type="common">Purple sea urchin</name>
    <dbReference type="NCBI Taxonomy" id="7668"/>
    <lineage>
        <taxon>Eukaryota</taxon>
        <taxon>Metazoa</taxon>
        <taxon>Echinodermata</taxon>
        <taxon>Eleutherozoa</taxon>
        <taxon>Echinozoa</taxon>
        <taxon>Echinoidea</taxon>
        <taxon>Euechinoidea</taxon>
        <taxon>Echinacea</taxon>
        <taxon>Camarodonta</taxon>
        <taxon>Echinidea</taxon>
        <taxon>Strongylocentrotidae</taxon>
        <taxon>Strongylocentrotus</taxon>
    </lineage>
</organism>
<reference evidence="2" key="2">
    <citation type="submission" date="2021-01" db="UniProtKB">
        <authorList>
            <consortium name="EnsemblMetazoa"/>
        </authorList>
    </citation>
    <scope>IDENTIFICATION</scope>
</reference>
<evidence type="ECO:0000313" key="2">
    <source>
        <dbReference type="EnsemblMetazoa" id="XP_030837342"/>
    </source>
</evidence>
<feature type="chain" id="PRO_5029639447" evidence="1">
    <location>
        <begin position="21"/>
        <end position="129"/>
    </location>
</feature>
<keyword evidence="3" id="KW-1185">Reference proteome</keyword>
<dbReference type="EnsemblMetazoa" id="XM_030981482">
    <property type="protein sequence ID" value="XP_030837342"/>
    <property type="gene ID" value="LOC115922514"/>
</dbReference>
<evidence type="ECO:0000313" key="3">
    <source>
        <dbReference type="Proteomes" id="UP000007110"/>
    </source>
</evidence>
<dbReference type="AlphaFoldDB" id="A0A7M7NJ06"/>
<sequence>MMMKLAVVLCAIVATSMVCAKDFEEQDALDTLLNLMLSEEAASPDDAVALQRWFKHHHIHHHYHHFIHHYGLHRGLQVARNVCKGFAHSPEEARAKILAAIPEMKEEDLSEEYLRLICAGHYHHHHHGR</sequence>
<reference evidence="3" key="1">
    <citation type="submission" date="2015-02" db="EMBL/GenBank/DDBJ databases">
        <title>Genome sequencing for Strongylocentrotus purpuratus.</title>
        <authorList>
            <person name="Murali S."/>
            <person name="Liu Y."/>
            <person name="Vee V."/>
            <person name="English A."/>
            <person name="Wang M."/>
            <person name="Skinner E."/>
            <person name="Han Y."/>
            <person name="Muzny D.M."/>
            <person name="Worley K.C."/>
            <person name="Gibbs R.A."/>
        </authorList>
    </citation>
    <scope>NUCLEOTIDE SEQUENCE</scope>
</reference>
<proteinExistence type="predicted"/>